<keyword evidence="15" id="KW-1185">Reference proteome</keyword>
<keyword evidence="2 11" id="KW-0808">Transferase</keyword>
<sequence length="368" mass="41443">MQVYLVGGAVRDELLNLFVKDRDWVVVGATPEQMEKQGFRPVGKDFPVFLHPQTHEEYALARTERKDGKGYKGFTVIASPEVTLEEDLLRRDLTINAIAKDSTGQLIDPYKGQEDLNNKLLRAVSDAFNEDPLRVLRTARFAARFAYLGFKVEAGTLEKMCQITASGELGYLTAERVWVEVEKALTAQTPSVFYKLLAKVGAVEKLWPVLAKQLTNNPDCLNWLDKAAQQAFSLPKRFALLGWGAKPVFLEELVEHLSLPKEYQKHLKALLFMQSEPGLTSLKAEEIMQLFDRLDAWRQPELFNAVVELMELTQATHQAELLKNSLQLARSISAKDLVAQGIKGPEVGVELAKLRLKKIRELVNNANQ</sequence>
<dbReference type="Gene3D" id="3.30.460.10">
    <property type="entry name" value="Beta Polymerase, domain 2"/>
    <property type="match status" value="1"/>
</dbReference>
<evidence type="ECO:0000256" key="2">
    <source>
        <dbReference type="ARBA" id="ARBA00022679"/>
    </source>
</evidence>
<evidence type="ECO:0000256" key="10">
    <source>
        <dbReference type="ARBA" id="ARBA00022884"/>
    </source>
</evidence>
<accession>A0ABQ5ZXG5</accession>
<dbReference type="Pfam" id="PF12627">
    <property type="entry name" value="PolyA_pol_RNAbd"/>
    <property type="match status" value="1"/>
</dbReference>
<reference evidence="15" key="1">
    <citation type="journal article" date="2019" name="Int. J. Syst. Evol. Microbiol.">
        <title>The Global Catalogue of Microorganisms (GCM) 10K type strain sequencing project: providing services to taxonomists for standard genome sequencing and annotation.</title>
        <authorList>
            <consortium name="The Broad Institute Genomics Platform"/>
            <consortium name="The Broad Institute Genome Sequencing Center for Infectious Disease"/>
            <person name="Wu L."/>
            <person name="Ma J."/>
        </authorList>
    </citation>
    <scope>NUCLEOTIDE SEQUENCE [LARGE SCALE GENOMIC DNA]</scope>
    <source>
        <strain evidence="15">NBRC 100033</strain>
    </source>
</reference>
<feature type="binding site" evidence="11">
    <location>
        <position position="8"/>
    </location>
    <ligand>
        <name>ATP</name>
        <dbReference type="ChEBI" id="CHEBI:30616"/>
    </ligand>
</feature>
<dbReference type="InterPro" id="IPR002646">
    <property type="entry name" value="PolA_pol_head_dom"/>
</dbReference>
<keyword evidence="9 11" id="KW-0460">Magnesium</keyword>
<feature type="domain" description="Poly A polymerase head" evidence="12">
    <location>
        <begin position="3"/>
        <end position="122"/>
    </location>
</feature>
<evidence type="ECO:0000259" key="12">
    <source>
        <dbReference type="Pfam" id="PF01743"/>
    </source>
</evidence>
<keyword evidence="3 11" id="KW-0819">tRNA processing</keyword>
<dbReference type="SUPFAM" id="SSF81891">
    <property type="entry name" value="Poly A polymerase C-terminal region-like"/>
    <property type="match status" value="1"/>
</dbReference>
<comment type="cofactor">
    <cofactor evidence="1 11">
        <name>Mg(2+)</name>
        <dbReference type="ChEBI" id="CHEBI:18420"/>
    </cofactor>
</comment>
<dbReference type="CDD" id="cd05398">
    <property type="entry name" value="NT_ClassII-CCAase"/>
    <property type="match status" value="1"/>
</dbReference>
<evidence type="ECO:0000313" key="15">
    <source>
        <dbReference type="Proteomes" id="UP001156682"/>
    </source>
</evidence>
<comment type="similarity">
    <text evidence="11">Belongs to the tRNA nucleotidyltransferase/poly(A) polymerase family. Bacterial CCA-adding enzyme type 2 subfamily.</text>
</comment>
<evidence type="ECO:0000256" key="9">
    <source>
        <dbReference type="ARBA" id="ARBA00022842"/>
    </source>
</evidence>
<feature type="binding site" evidence="11">
    <location>
        <position position="91"/>
    </location>
    <ligand>
        <name>ATP</name>
        <dbReference type="ChEBI" id="CHEBI:30616"/>
    </ligand>
</feature>
<evidence type="ECO:0000256" key="1">
    <source>
        <dbReference type="ARBA" id="ARBA00001946"/>
    </source>
</evidence>
<keyword evidence="4 11" id="KW-0548">Nucleotidyltransferase</keyword>
<dbReference type="InterPro" id="IPR043519">
    <property type="entry name" value="NT_sf"/>
</dbReference>
<comment type="catalytic activity">
    <reaction evidence="11">
        <text>a tRNA with a 3' CCA end + 2 CTP + ATP = a tRNA with a 3' CCACCA end + 3 diphosphate</text>
        <dbReference type="Rhea" id="RHEA:76235"/>
        <dbReference type="Rhea" id="RHEA-COMP:10468"/>
        <dbReference type="Rhea" id="RHEA-COMP:18655"/>
        <dbReference type="ChEBI" id="CHEBI:30616"/>
        <dbReference type="ChEBI" id="CHEBI:33019"/>
        <dbReference type="ChEBI" id="CHEBI:37563"/>
        <dbReference type="ChEBI" id="CHEBI:83071"/>
        <dbReference type="ChEBI" id="CHEBI:195187"/>
    </reaction>
</comment>
<evidence type="ECO:0000256" key="11">
    <source>
        <dbReference type="HAMAP-Rule" id="MF_01262"/>
    </source>
</evidence>
<dbReference type="Gene3D" id="1.10.3090.10">
    <property type="entry name" value="cca-adding enzyme, domain 2"/>
    <property type="match status" value="1"/>
</dbReference>
<evidence type="ECO:0000256" key="8">
    <source>
        <dbReference type="ARBA" id="ARBA00022840"/>
    </source>
</evidence>
<feature type="binding site" evidence="11">
    <location>
        <position position="21"/>
    </location>
    <ligand>
        <name>Mg(2+)</name>
        <dbReference type="ChEBI" id="CHEBI:18420"/>
    </ligand>
</feature>
<feature type="binding site" evidence="11">
    <location>
        <position position="11"/>
    </location>
    <ligand>
        <name>ATP</name>
        <dbReference type="ChEBI" id="CHEBI:30616"/>
    </ligand>
</feature>
<keyword evidence="8 11" id="KW-0067">ATP-binding</keyword>
<dbReference type="Proteomes" id="UP001156682">
    <property type="component" value="Unassembled WGS sequence"/>
</dbReference>
<keyword evidence="6 11" id="KW-0547">Nucleotide-binding</keyword>
<evidence type="ECO:0000256" key="7">
    <source>
        <dbReference type="ARBA" id="ARBA00022800"/>
    </source>
</evidence>
<dbReference type="Pfam" id="PF01743">
    <property type="entry name" value="PolyA_pol"/>
    <property type="match status" value="1"/>
</dbReference>
<comment type="caution">
    <text evidence="14">The sequence shown here is derived from an EMBL/GenBank/DDBJ whole genome shotgun (WGS) entry which is preliminary data.</text>
</comment>
<feature type="binding site" evidence="11">
    <location>
        <position position="23"/>
    </location>
    <ligand>
        <name>Mg(2+)</name>
        <dbReference type="ChEBI" id="CHEBI:18420"/>
    </ligand>
</feature>
<feature type="binding site" evidence="11">
    <location>
        <position position="8"/>
    </location>
    <ligand>
        <name>CTP</name>
        <dbReference type="ChEBI" id="CHEBI:37563"/>
    </ligand>
</feature>
<dbReference type="PANTHER" id="PTHR47545">
    <property type="entry name" value="MULTIFUNCTIONAL CCA PROTEIN"/>
    <property type="match status" value="1"/>
</dbReference>
<evidence type="ECO:0000256" key="5">
    <source>
        <dbReference type="ARBA" id="ARBA00022723"/>
    </source>
</evidence>
<dbReference type="SUPFAM" id="SSF81301">
    <property type="entry name" value="Nucleotidyltransferase"/>
    <property type="match status" value="1"/>
</dbReference>
<keyword evidence="10 11" id="KW-0694">RNA-binding</keyword>
<feature type="binding site" evidence="11">
    <location>
        <position position="137"/>
    </location>
    <ligand>
        <name>CTP</name>
        <dbReference type="ChEBI" id="CHEBI:37563"/>
    </ligand>
</feature>
<dbReference type="PIRSF" id="PIRSF000813">
    <property type="entry name" value="CCA_bact"/>
    <property type="match status" value="1"/>
</dbReference>
<feature type="domain" description="tRNA nucleotidyltransferase/poly(A) polymerase RNA and SrmB- binding" evidence="13">
    <location>
        <begin position="149"/>
        <end position="212"/>
    </location>
</feature>
<dbReference type="RefSeq" id="WP_027850625.1">
    <property type="nucleotide sequence ID" value="NZ_BSOR01000008.1"/>
</dbReference>
<dbReference type="EMBL" id="BSOR01000008">
    <property type="protein sequence ID" value="GLR63022.1"/>
    <property type="molecule type" value="Genomic_DNA"/>
</dbReference>
<dbReference type="InterPro" id="IPR032828">
    <property type="entry name" value="PolyA_RNA-bd"/>
</dbReference>
<keyword evidence="7 11" id="KW-0692">RNA repair</keyword>
<evidence type="ECO:0000256" key="4">
    <source>
        <dbReference type="ARBA" id="ARBA00022695"/>
    </source>
</evidence>
<proteinExistence type="inferred from homology"/>
<organism evidence="14 15">
    <name type="scientific">Marinospirillum insulare</name>
    <dbReference type="NCBI Taxonomy" id="217169"/>
    <lineage>
        <taxon>Bacteria</taxon>
        <taxon>Pseudomonadati</taxon>
        <taxon>Pseudomonadota</taxon>
        <taxon>Gammaproteobacteria</taxon>
        <taxon>Oceanospirillales</taxon>
        <taxon>Oceanospirillaceae</taxon>
        <taxon>Marinospirillum</taxon>
    </lineage>
</organism>
<evidence type="ECO:0000256" key="3">
    <source>
        <dbReference type="ARBA" id="ARBA00022694"/>
    </source>
</evidence>
<protein>
    <recommendedName>
        <fullName evidence="11">CCA-adding enzyme</fullName>
        <ecNumber evidence="11">2.7.7.72</ecNumber>
    </recommendedName>
    <alternativeName>
        <fullName evidence="11">CCA tRNA nucleotidyltransferase</fullName>
    </alternativeName>
    <alternativeName>
        <fullName evidence="11">tRNA CCA-pyrophosphorylase</fullName>
    </alternativeName>
    <alternativeName>
        <fullName evidence="11">tRNA adenylyl-/cytidylyl- transferase</fullName>
    </alternativeName>
    <alternativeName>
        <fullName evidence="11">tRNA nucleotidyltransferase</fullName>
    </alternativeName>
    <alternativeName>
        <fullName evidence="11">tRNA-NT</fullName>
    </alternativeName>
</protein>
<feature type="binding site" evidence="11">
    <location>
        <position position="11"/>
    </location>
    <ligand>
        <name>CTP</name>
        <dbReference type="ChEBI" id="CHEBI:37563"/>
    </ligand>
</feature>
<dbReference type="InterPro" id="IPR050124">
    <property type="entry name" value="tRNA_CCA-adding_enzyme"/>
</dbReference>
<evidence type="ECO:0000313" key="14">
    <source>
        <dbReference type="EMBL" id="GLR63022.1"/>
    </source>
</evidence>
<dbReference type="InterPro" id="IPR012006">
    <property type="entry name" value="CCA_bact"/>
</dbReference>
<keyword evidence="5 11" id="KW-0479">Metal-binding</keyword>
<comment type="miscellaneous">
    <text evidence="11">A single active site specifically recognizes both ATP and CTP and is responsible for their addition.</text>
</comment>
<comment type="catalytic activity">
    <reaction evidence="11">
        <text>a tRNA precursor + 2 CTP + ATP = a tRNA with a 3' CCA end + 3 diphosphate</text>
        <dbReference type="Rhea" id="RHEA:14433"/>
        <dbReference type="Rhea" id="RHEA-COMP:10465"/>
        <dbReference type="Rhea" id="RHEA-COMP:10468"/>
        <dbReference type="ChEBI" id="CHEBI:30616"/>
        <dbReference type="ChEBI" id="CHEBI:33019"/>
        <dbReference type="ChEBI" id="CHEBI:37563"/>
        <dbReference type="ChEBI" id="CHEBI:74896"/>
        <dbReference type="ChEBI" id="CHEBI:83071"/>
        <dbReference type="EC" id="2.7.7.72"/>
    </reaction>
</comment>
<feature type="binding site" evidence="11">
    <location>
        <position position="140"/>
    </location>
    <ligand>
        <name>ATP</name>
        <dbReference type="ChEBI" id="CHEBI:30616"/>
    </ligand>
</feature>
<dbReference type="PANTHER" id="PTHR47545:SF1">
    <property type="entry name" value="MULTIFUNCTIONAL CCA PROTEIN"/>
    <property type="match status" value="1"/>
</dbReference>
<evidence type="ECO:0000256" key="6">
    <source>
        <dbReference type="ARBA" id="ARBA00022741"/>
    </source>
</evidence>
<dbReference type="EC" id="2.7.7.72" evidence="11"/>
<comment type="function">
    <text evidence="11">Catalyzes the addition and repair of the essential 3'-terminal CCA sequence in tRNAs without using a nucleic acid template. Adds these three nucleotides in the order of C, C, and A to the tRNA nucleotide-73, using CTP and ATP as substrates and producing inorganic pyrophosphate. tRNA 3'-terminal CCA addition is required both for tRNA processing and repair. Also involved in tRNA surveillance by mediating tandem CCA addition to generate a CCACCA at the 3' terminus of unstable tRNAs. While stable tRNAs receive only 3'-terminal CCA, unstable tRNAs are marked with CCACCA and rapidly degraded.</text>
</comment>
<evidence type="ECO:0000259" key="13">
    <source>
        <dbReference type="Pfam" id="PF12627"/>
    </source>
</evidence>
<gene>
    <name evidence="11 14" type="primary">cca</name>
    <name evidence="14" type="ORF">GCM10007878_04570</name>
</gene>
<feature type="binding site" evidence="11">
    <location>
        <position position="91"/>
    </location>
    <ligand>
        <name>CTP</name>
        <dbReference type="ChEBI" id="CHEBI:37563"/>
    </ligand>
</feature>
<name>A0ABQ5ZXG5_9GAMM</name>
<feature type="binding site" evidence="11">
    <location>
        <position position="137"/>
    </location>
    <ligand>
        <name>ATP</name>
        <dbReference type="ChEBI" id="CHEBI:30616"/>
    </ligand>
</feature>
<feature type="binding site" evidence="11">
    <location>
        <position position="140"/>
    </location>
    <ligand>
        <name>CTP</name>
        <dbReference type="ChEBI" id="CHEBI:37563"/>
    </ligand>
</feature>
<dbReference type="HAMAP" id="MF_01262">
    <property type="entry name" value="CCA_bact_type2"/>
    <property type="match status" value="1"/>
</dbReference>